<reference evidence="1" key="1">
    <citation type="journal article" date="2013" name="J. Plant Res.">
        <title>Effect of fungi and light on seed germination of three Opuntia species from semiarid lands of central Mexico.</title>
        <authorList>
            <person name="Delgado-Sanchez P."/>
            <person name="Jimenez-Bremont J.F."/>
            <person name="Guerrero-Gonzalez Mde L."/>
            <person name="Flores J."/>
        </authorList>
    </citation>
    <scope>NUCLEOTIDE SEQUENCE</scope>
    <source>
        <tissue evidence="1">Cladode</tissue>
    </source>
</reference>
<protein>
    <submittedName>
        <fullName evidence="1">Uncharacterized protein</fullName>
    </submittedName>
</protein>
<proteinExistence type="predicted"/>
<name>A0A7C9DLA2_OPUST</name>
<dbReference type="AlphaFoldDB" id="A0A7C9DLA2"/>
<evidence type="ECO:0000313" key="1">
    <source>
        <dbReference type="EMBL" id="MBA4644507.1"/>
    </source>
</evidence>
<organism evidence="1">
    <name type="scientific">Opuntia streptacantha</name>
    <name type="common">Prickly pear cactus</name>
    <name type="synonym">Opuntia cardona</name>
    <dbReference type="NCBI Taxonomy" id="393608"/>
    <lineage>
        <taxon>Eukaryota</taxon>
        <taxon>Viridiplantae</taxon>
        <taxon>Streptophyta</taxon>
        <taxon>Embryophyta</taxon>
        <taxon>Tracheophyta</taxon>
        <taxon>Spermatophyta</taxon>
        <taxon>Magnoliopsida</taxon>
        <taxon>eudicotyledons</taxon>
        <taxon>Gunneridae</taxon>
        <taxon>Pentapetalae</taxon>
        <taxon>Caryophyllales</taxon>
        <taxon>Cactineae</taxon>
        <taxon>Cactaceae</taxon>
        <taxon>Opuntioideae</taxon>
        <taxon>Opuntia</taxon>
    </lineage>
</organism>
<sequence>MNSYKPGRRKLHCMFSPYAQWHISSHTQKPNHKNFCGQWLGSEVLCKGGSCQSCSGCNNGRWALKIYPRGGLEDLRYKRKDTAHCPVGLGDRTVSSLQPLVTQCFMISISSLG</sequence>
<dbReference type="EMBL" id="GISG01138598">
    <property type="protein sequence ID" value="MBA4644507.1"/>
    <property type="molecule type" value="Transcribed_RNA"/>
</dbReference>
<reference evidence="1" key="2">
    <citation type="submission" date="2020-07" db="EMBL/GenBank/DDBJ databases">
        <authorList>
            <person name="Vera ALvarez R."/>
            <person name="Arias-Moreno D.M."/>
            <person name="Jimenez-Jacinto V."/>
            <person name="Jimenez-Bremont J.F."/>
            <person name="Swaminathan K."/>
            <person name="Moose S.P."/>
            <person name="Guerrero-Gonzalez M.L."/>
            <person name="Marino-Ramirez L."/>
            <person name="Landsman D."/>
            <person name="Rodriguez-Kessler M."/>
            <person name="Delgado-Sanchez P."/>
        </authorList>
    </citation>
    <scope>NUCLEOTIDE SEQUENCE</scope>
    <source>
        <tissue evidence="1">Cladode</tissue>
    </source>
</reference>
<accession>A0A7C9DLA2</accession>